<gene>
    <name evidence="1" type="ORF">HAX54_028310</name>
</gene>
<organism evidence="1 2">
    <name type="scientific">Datura stramonium</name>
    <name type="common">Jimsonweed</name>
    <name type="synonym">Common thornapple</name>
    <dbReference type="NCBI Taxonomy" id="4076"/>
    <lineage>
        <taxon>Eukaryota</taxon>
        <taxon>Viridiplantae</taxon>
        <taxon>Streptophyta</taxon>
        <taxon>Embryophyta</taxon>
        <taxon>Tracheophyta</taxon>
        <taxon>Spermatophyta</taxon>
        <taxon>Magnoliopsida</taxon>
        <taxon>eudicotyledons</taxon>
        <taxon>Gunneridae</taxon>
        <taxon>Pentapetalae</taxon>
        <taxon>asterids</taxon>
        <taxon>lamiids</taxon>
        <taxon>Solanales</taxon>
        <taxon>Solanaceae</taxon>
        <taxon>Solanoideae</taxon>
        <taxon>Datureae</taxon>
        <taxon>Datura</taxon>
    </lineage>
</organism>
<feature type="non-terminal residue" evidence="1">
    <location>
        <position position="96"/>
    </location>
</feature>
<keyword evidence="2" id="KW-1185">Reference proteome</keyword>
<sequence length="96" mass="11161">MAAIISGRIFSELPDNIYQKILSSHSEIESNNFSCFQKWLQMIATLDDREFVQTHSAKIYCGYHSKNLNFPSCRCNYRVDPVIKLAADNMTFKELY</sequence>
<name>A0ABS8Y8D2_DATST</name>
<reference evidence="1 2" key="1">
    <citation type="journal article" date="2021" name="BMC Genomics">
        <title>Datura genome reveals duplications of psychoactive alkaloid biosynthetic genes and high mutation rate following tissue culture.</title>
        <authorList>
            <person name="Rajewski A."/>
            <person name="Carter-House D."/>
            <person name="Stajich J."/>
            <person name="Litt A."/>
        </authorList>
    </citation>
    <scope>NUCLEOTIDE SEQUENCE [LARGE SCALE GENOMIC DNA]</scope>
    <source>
        <strain evidence="1">AR-01</strain>
    </source>
</reference>
<dbReference type="EMBL" id="JACEIK010034760">
    <property type="protein sequence ID" value="MCE5166866.1"/>
    <property type="molecule type" value="Genomic_DNA"/>
</dbReference>
<dbReference type="Proteomes" id="UP000823775">
    <property type="component" value="Unassembled WGS sequence"/>
</dbReference>
<evidence type="ECO:0000313" key="2">
    <source>
        <dbReference type="Proteomes" id="UP000823775"/>
    </source>
</evidence>
<comment type="caution">
    <text evidence="1">The sequence shown here is derived from an EMBL/GenBank/DDBJ whole genome shotgun (WGS) entry which is preliminary data.</text>
</comment>
<accession>A0ABS8Y8D2</accession>
<evidence type="ECO:0000313" key="1">
    <source>
        <dbReference type="EMBL" id="MCE5166866.1"/>
    </source>
</evidence>
<proteinExistence type="predicted"/>
<protein>
    <submittedName>
        <fullName evidence="1">Uncharacterized protein</fullName>
    </submittedName>
</protein>